<keyword evidence="1" id="KW-0472">Membrane</keyword>
<accession>A0ABS7EMV8</accession>
<keyword evidence="1" id="KW-1133">Transmembrane helix</keyword>
<organism evidence="2 3">
    <name type="scientific">Flagellimonas abyssi</name>
    <dbReference type="NCBI Taxonomy" id="2864871"/>
    <lineage>
        <taxon>Bacteria</taxon>
        <taxon>Pseudomonadati</taxon>
        <taxon>Bacteroidota</taxon>
        <taxon>Flavobacteriia</taxon>
        <taxon>Flavobacteriales</taxon>
        <taxon>Flavobacteriaceae</taxon>
        <taxon>Flagellimonas</taxon>
    </lineage>
</organism>
<evidence type="ECO:0000256" key="1">
    <source>
        <dbReference type="SAM" id="Phobius"/>
    </source>
</evidence>
<reference evidence="2 3" key="1">
    <citation type="submission" date="2021-08" db="EMBL/GenBank/DDBJ databases">
        <title>Muricauda profundi sp. nov., a marine bacterium isolated from deep seawater of the Mariana Trench.</title>
        <authorList>
            <person name="Wei Y."/>
        </authorList>
    </citation>
    <scope>NUCLEOTIDE SEQUENCE [LARGE SCALE GENOMIC DNA]</scope>
    <source>
        <strain evidence="2 3">W52</strain>
    </source>
</reference>
<keyword evidence="1" id="KW-0812">Transmembrane</keyword>
<dbReference type="RefSeq" id="WP_220112551.1">
    <property type="nucleotide sequence ID" value="NZ_JAHZSV010000003.1"/>
</dbReference>
<name>A0ABS7EMV8_9FLAO</name>
<gene>
    <name evidence="2" type="ORF">K1F36_03400</name>
</gene>
<comment type="caution">
    <text evidence="2">The sequence shown here is derived from an EMBL/GenBank/DDBJ whole genome shotgun (WGS) entry which is preliminary data.</text>
</comment>
<sequence>MPKRTLRQRIHAGFVLAAAFLLVLASNRLNNRNFSAVEHGVDSVFEDRLVVQEYIYRLNNLFHKKELFLANNTLDDKGLPYYPEIKTILADFEKTDLTREEALQLSSLNENYAELKTLEKAHLKNQASEEDIIAVLGSIGKNLDELSEVQLSEGRQLTQRSKRSLGMNELLSRIEIVFLIIIGILFLVIVFYRDKPNMELVEDEA</sequence>
<evidence type="ECO:0000313" key="3">
    <source>
        <dbReference type="Proteomes" id="UP001196136"/>
    </source>
</evidence>
<feature type="transmembrane region" description="Helical" evidence="1">
    <location>
        <begin position="170"/>
        <end position="192"/>
    </location>
</feature>
<proteinExistence type="predicted"/>
<evidence type="ECO:0008006" key="4">
    <source>
        <dbReference type="Google" id="ProtNLM"/>
    </source>
</evidence>
<evidence type="ECO:0000313" key="2">
    <source>
        <dbReference type="EMBL" id="MBW8198861.1"/>
    </source>
</evidence>
<protein>
    <recommendedName>
        <fullName evidence="4">Chemotaxis methyl-accepting receptor HlyB-like 4HB MCP domain-containing protein</fullName>
    </recommendedName>
</protein>
<keyword evidence="3" id="KW-1185">Reference proteome</keyword>
<dbReference type="Proteomes" id="UP001196136">
    <property type="component" value="Unassembled WGS sequence"/>
</dbReference>
<dbReference type="EMBL" id="JAHZSV010000003">
    <property type="protein sequence ID" value="MBW8198861.1"/>
    <property type="molecule type" value="Genomic_DNA"/>
</dbReference>